<proteinExistence type="predicted"/>
<dbReference type="OrthoDB" id="9157196at2"/>
<gene>
    <name evidence="2" type="ordered locus">Slit_2426</name>
</gene>
<evidence type="ECO:0000313" key="3">
    <source>
        <dbReference type="Proteomes" id="UP000001625"/>
    </source>
</evidence>
<feature type="binding site" evidence="1">
    <location>
        <position position="307"/>
    </location>
    <ligand>
        <name>Mg(2+)</name>
        <dbReference type="ChEBI" id="CHEBI:18420"/>
    </ligand>
</feature>
<keyword evidence="1" id="KW-0533">Nickel</keyword>
<dbReference type="eggNOG" id="COG0374">
    <property type="taxonomic scope" value="Bacteria"/>
</dbReference>
<name>D5CMH9_SIDLE</name>
<keyword evidence="1" id="KW-0479">Metal-binding</keyword>
<evidence type="ECO:0000313" key="2">
    <source>
        <dbReference type="EMBL" id="ADE12651.1"/>
    </source>
</evidence>
<comment type="cofactor">
    <cofactor evidence="1">
        <name>Ni(2+)</name>
        <dbReference type="ChEBI" id="CHEBI:49786"/>
    </cofactor>
</comment>
<protein>
    <submittedName>
        <fullName evidence="2">Putative hydrogenase expression/formation protein HupK</fullName>
    </submittedName>
</protein>
<dbReference type="Pfam" id="PF00374">
    <property type="entry name" value="NiFeSe_Hases"/>
    <property type="match status" value="1"/>
</dbReference>
<keyword evidence="3" id="KW-1185">Reference proteome</keyword>
<organism evidence="2 3">
    <name type="scientific">Sideroxydans lithotrophicus (strain ES-1)</name>
    <dbReference type="NCBI Taxonomy" id="580332"/>
    <lineage>
        <taxon>Bacteria</taxon>
        <taxon>Pseudomonadati</taxon>
        <taxon>Pseudomonadota</taxon>
        <taxon>Betaproteobacteria</taxon>
        <taxon>Nitrosomonadales</taxon>
        <taxon>Gallionellaceae</taxon>
        <taxon>Sideroxydans</taxon>
    </lineage>
</organism>
<dbReference type="GO" id="GO:0016151">
    <property type="term" value="F:nickel cation binding"/>
    <property type="evidence" value="ECO:0007669"/>
    <property type="project" value="InterPro"/>
</dbReference>
<dbReference type="InterPro" id="IPR029014">
    <property type="entry name" value="NiFe-Hase_large"/>
</dbReference>
<dbReference type="Proteomes" id="UP000001625">
    <property type="component" value="Chromosome"/>
</dbReference>
<dbReference type="PANTHER" id="PTHR42958:SF4">
    <property type="entry name" value="HYDROGENASE EXPRESSION_FORMATION PROTEIN HUPK"/>
    <property type="match status" value="1"/>
</dbReference>
<dbReference type="RefSeq" id="WP_013030549.1">
    <property type="nucleotide sequence ID" value="NC_013959.1"/>
</dbReference>
<dbReference type="KEGG" id="slt:Slit_2426"/>
<keyword evidence="1" id="KW-0460">Magnesium</keyword>
<dbReference type="InterPro" id="IPR050867">
    <property type="entry name" value="NiFe/NiFeSe_hydrgnase_LSU"/>
</dbReference>
<evidence type="ECO:0000256" key="1">
    <source>
        <dbReference type="PIRSR" id="PIRSR601501-1"/>
    </source>
</evidence>
<dbReference type="AlphaFoldDB" id="D5CMH9"/>
<dbReference type="Gene3D" id="1.10.645.10">
    <property type="entry name" value="Cytochrome-c3 Hydrogenase, chain B"/>
    <property type="match status" value="2"/>
</dbReference>
<dbReference type="InterPro" id="IPR001501">
    <property type="entry name" value="Ni-dep_hyd_lsu"/>
</dbReference>
<dbReference type="STRING" id="580332.Slit_2426"/>
<dbReference type="SUPFAM" id="SSF56762">
    <property type="entry name" value="HydB/Nqo4-like"/>
    <property type="match status" value="1"/>
</dbReference>
<accession>D5CMH9</accession>
<dbReference type="PANTHER" id="PTHR42958">
    <property type="entry name" value="HYDROGENASE-2 LARGE CHAIN"/>
    <property type="match status" value="1"/>
</dbReference>
<dbReference type="HOGENOM" id="CLU_054514_0_0_4"/>
<feature type="binding site" evidence="1">
    <location>
        <position position="350"/>
    </location>
    <ligand>
        <name>Ni(2+)</name>
        <dbReference type="ChEBI" id="CHEBI:49786"/>
    </ligand>
</feature>
<reference evidence="2 3" key="1">
    <citation type="submission" date="2010-03" db="EMBL/GenBank/DDBJ databases">
        <title>Complete sequence of Sideroxydans lithotrophicus ES-1.</title>
        <authorList>
            <consortium name="US DOE Joint Genome Institute"/>
            <person name="Lucas S."/>
            <person name="Copeland A."/>
            <person name="Lapidus A."/>
            <person name="Cheng J.-F."/>
            <person name="Bruce D."/>
            <person name="Goodwin L."/>
            <person name="Pitluck S."/>
            <person name="Munk A.C."/>
            <person name="Detter J.C."/>
            <person name="Han C."/>
            <person name="Tapia R."/>
            <person name="Larimer F."/>
            <person name="Land M."/>
            <person name="Hauser L."/>
            <person name="Kyrpides N."/>
            <person name="Ivanova N."/>
            <person name="Emerson D."/>
            <person name="Woyke T."/>
        </authorList>
    </citation>
    <scope>NUCLEOTIDE SEQUENCE [LARGE SCALE GENOMIC DNA]</scope>
    <source>
        <strain evidence="2 3">ES-1</strain>
    </source>
</reference>
<sequence>MTDAGKLTLGVVWDGDAVSTTDIRSTRPMAALMLKGKEPGQVLHIVPLLFSVCGRAQGAAAGAALQAAQQGVSAVSATVQRAIVCESIQEHLWRVLLDWPKLLGLPRQEERFAAWYAMLRRIAAGELDMAAFRQEFERDYLGMPVAAWRGMASYSELQAWWRKADRPVAQLLGQLAGLGRGAHAASESRLLPAWTAAEASQVCAGRWDADFSARPDWMGKAAETGAWAYHADNPMLRDVWQQSGSKPLTRLLARMLDVVEMASGNALPRLDAASPATGQGIAVVRTARGLLMHHVHVAAERVTEYEIVAPTEWNFHPAGAFAQDMRGMMEQDRGRLQRSAQIAALSLDPCVAYDIEVRHA</sequence>
<dbReference type="EMBL" id="CP001965">
    <property type="protein sequence ID" value="ADE12651.1"/>
    <property type="molecule type" value="Genomic_DNA"/>
</dbReference>